<reference evidence="2" key="1">
    <citation type="journal article" date="2021" name="Front. Microbiol.">
        <title>Comprehensive Comparative Genomics and Phenotyping of Methylobacterium Species.</title>
        <authorList>
            <person name="Alessa O."/>
            <person name="Ogura Y."/>
            <person name="Fujitani Y."/>
            <person name="Takami H."/>
            <person name="Hayashi T."/>
            <person name="Sahin N."/>
            <person name="Tani A."/>
        </authorList>
    </citation>
    <scope>NUCLEOTIDE SEQUENCE</scope>
    <source>
        <strain evidence="2">DSM 23674</strain>
    </source>
</reference>
<proteinExistence type="predicted"/>
<organism evidence="2 3">
    <name type="scientific">Methylobacterium thuringiense</name>
    <dbReference type="NCBI Taxonomy" id="1003091"/>
    <lineage>
        <taxon>Bacteria</taxon>
        <taxon>Pseudomonadati</taxon>
        <taxon>Pseudomonadota</taxon>
        <taxon>Alphaproteobacteria</taxon>
        <taxon>Hyphomicrobiales</taxon>
        <taxon>Methylobacteriaceae</taxon>
        <taxon>Methylobacterium</taxon>
    </lineage>
</organism>
<dbReference type="EMBL" id="BPRA01000001">
    <property type="protein sequence ID" value="GJE53538.1"/>
    <property type="molecule type" value="Genomic_DNA"/>
</dbReference>
<dbReference type="Proteomes" id="UP001055101">
    <property type="component" value="Unassembled WGS sequence"/>
</dbReference>
<name>A0ABQ4TG46_9HYPH</name>
<reference evidence="2" key="2">
    <citation type="submission" date="2021-08" db="EMBL/GenBank/DDBJ databases">
        <authorList>
            <person name="Tani A."/>
            <person name="Ola A."/>
            <person name="Ogura Y."/>
            <person name="Katsura K."/>
            <person name="Hayashi T."/>
        </authorList>
    </citation>
    <scope>NUCLEOTIDE SEQUENCE</scope>
    <source>
        <strain evidence="2">DSM 23674</strain>
    </source>
</reference>
<accession>A0ABQ4TG46</accession>
<keyword evidence="1" id="KW-1133">Transmembrane helix</keyword>
<keyword evidence="1" id="KW-0472">Membrane</keyword>
<evidence type="ECO:0000313" key="3">
    <source>
        <dbReference type="Proteomes" id="UP001055101"/>
    </source>
</evidence>
<keyword evidence="1" id="KW-0812">Transmembrane</keyword>
<keyword evidence="3" id="KW-1185">Reference proteome</keyword>
<evidence type="ECO:0000256" key="1">
    <source>
        <dbReference type="SAM" id="Phobius"/>
    </source>
</evidence>
<evidence type="ECO:0000313" key="2">
    <source>
        <dbReference type="EMBL" id="GJE53538.1"/>
    </source>
</evidence>
<feature type="transmembrane region" description="Helical" evidence="1">
    <location>
        <begin position="40"/>
        <end position="59"/>
    </location>
</feature>
<comment type="caution">
    <text evidence="2">The sequence shown here is derived from an EMBL/GenBank/DDBJ whole genome shotgun (WGS) entry which is preliminary data.</text>
</comment>
<sequence length="102" mass="10994">MNTICRDGWSSRDADRSGDVQSSMSRIFATIRVASTPSNLLLALAVIAGWLALVSWTGVGPDGWQARSCADLDLGRTACNAARLSKNQDRLVPHTMTTGFVR</sequence>
<protein>
    <submittedName>
        <fullName evidence="2">Uncharacterized protein</fullName>
    </submittedName>
</protein>
<gene>
    <name evidence="2" type="ORF">EKPJFOCH_0002</name>
</gene>